<accession>J3LHU8</accession>
<dbReference type="Proteomes" id="UP000006038">
    <property type="component" value="Unassembled WGS sequence"/>
</dbReference>
<organism evidence="2">
    <name type="scientific">Oryza brachyantha</name>
    <name type="common">malo sina</name>
    <dbReference type="NCBI Taxonomy" id="4533"/>
    <lineage>
        <taxon>Eukaryota</taxon>
        <taxon>Viridiplantae</taxon>
        <taxon>Streptophyta</taxon>
        <taxon>Embryophyta</taxon>
        <taxon>Tracheophyta</taxon>
        <taxon>Spermatophyta</taxon>
        <taxon>Magnoliopsida</taxon>
        <taxon>Liliopsida</taxon>
        <taxon>Poales</taxon>
        <taxon>Poaceae</taxon>
        <taxon>BOP clade</taxon>
        <taxon>Oryzoideae</taxon>
        <taxon>Oryzeae</taxon>
        <taxon>Oryzinae</taxon>
        <taxon>Oryza</taxon>
    </lineage>
</organism>
<name>J3LHU8_ORYBR</name>
<reference evidence="2" key="1">
    <citation type="submission" date="2013-04" db="UniProtKB">
        <authorList>
            <consortium name="EnsemblPlants"/>
        </authorList>
    </citation>
    <scope>IDENTIFICATION</scope>
</reference>
<evidence type="ECO:0000313" key="2">
    <source>
        <dbReference type="EnsemblPlants" id="OB02G42150.1"/>
    </source>
</evidence>
<dbReference type="EnsemblPlants" id="OB02G42150.1">
    <property type="protein sequence ID" value="OB02G42150.1"/>
    <property type="gene ID" value="OB02G42150"/>
</dbReference>
<dbReference type="Gramene" id="OB02G42150.1">
    <property type="protein sequence ID" value="OB02G42150.1"/>
    <property type="gene ID" value="OB02G42150"/>
</dbReference>
<protein>
    <submittedName>
        <fullName evidence="2">Uncharacterized protein</fullName>
    </submittedName>
</protein>
<proteinExistence type="predicted"/>
<dbReference type="AlphaFoldDB" id="J3LHU8"/>
<feature type="region of interest" description="Disordered" evidence="1">
    <location>
        <begin position="47"/>
        <end position="68"/>
    </location>
</feature>
<dbReference type="HOGENOM" id="CLU_2801563_0_0_1"/>
<sequence length="68" mass="7322">PPCSSLLGGWHFGGEIIIPIQFVSFHVMSCKQSWCFLSPLAQLASPIPRSLGDGGERKGGKRLPGHFS</sequence>
<feature type="compositionally biased region" description="Basic residues" evidence="1">
    <location>
        <begin position="59"/>
        <end position="68"/>
    </location>
</feature>
<evidence type="ECO:0000256" key="1">
    <source>
        <dbReference type="SAM" id="MobiDB-lite"/>
    </source>
</evidence>
<keyword evidence="3" id="KW-1185">Reference proteome</keyword>
<evidence type="ECO:0000313" key="3">
    <source>
        <dbReference type="Proteomes" id="UP000006038"/>
    </source>
</evidence>